<evidence type="ECO:0000256" key="2">
    <source>
        <dbReference type="SAM" id="MobiDB-lite"/>
    </source>
</evidence>
<feature type="region of interest" description="Disordered" evidence="2">
    <location>
        <begin position="230"/>
        <end position="249"/>
    </location>
</feature>
<accession>A0ABR4PJ59</accession>
<dbReference type="PANTHER" id="PTHR15002">
    <property type="entry name" value="RIBOSOMAL BIOGENESIS PROTEIN LAS1L"/>
    <property type="match status" value="1"/>
</dbReference>
<dbReference type="Pfam" id="PF04031">
    <property type="entry name" value="Las1"/>
    <property type="match status" value="1"/>
</dbReference>
<sequence>MFLATQPTVFVPLIRRPSVVVPRLPNYGLIGPLDLEIPTETNTPFNSSFVTGLLDGYQDKRHKVSMYSIAKTIGLPATYVELRHQATHEELPSLPKLRVAAQKALHWIWNYYWAQLSLTLPMTGDARTLLELFVAEPHLERRQMIAEKLKLRDEDELITALIDFEGLTSGTRDSTALLNALKLSKRVLGGLQERKSASVADARADEENAELDDIRSEMVKFQNAMLDSDLEESAEGVQEEDGQDSATATSLVAADTGRNADSVTGKGWAMWQGPWVPKPIGTI</sequence>
<keyword evidence="4" id="KW-1185">Reference proteome</keyword>
<comment type="caution">
    <text evidence="3">The sequence shown here is derived from an EMBL/GenBank/DDBJ whole genome shotgun (WGS) entry which is preliminary data.</text>
</comment>
<evidence type="ECO:0000313" key="3">
    <source>
        <dbReference type="EMBL" id="KAL3423375.1"/>
    </source>
</evidence>
<evidence type="ECO:0000256" key="1">
    <source>
        <dbReference type="SAM" id="Coils"/>
    </source>
</evidence>
<dbReference type="EMBL" id="JBFCZG010000004">
    <property type="protein sequence ID" value="KAL3423375.1"/>
    <property type="molecule type" value="Genomic_DNA"/>
</dbReference>
<organism evidence="3 4">
    <name type="scientific">Phlyctema vagabunda</name>
    <dbReference type="NCBI Taxonomy" id="108571"/>
    <lineage>
        <taxon>Eukaryota</taxon>
        <taxon>Fungi</taxon>
        <taxon>Dikarya</taxon>
        <taxon>Ascomycota</taxon>
        <taxon>Pezizomycotina</taxon>
        <taxon>Leotiomycetes</taxon>
        <taxon>Helotiales</taxon>
        <taxon>Dermateaceae</taxon>
        <taxon>Phlyctema</taxon>
    </lineage>
</organism>
<keyword evidence="1" id="KW-0175">Coiled coil</keyword>
<name>A0ABR4PJ59_9HELO</name>
<evidence type="ECO:0000313" key="4">
    <source>
        <dbReference type="Proteomes" id="UP001629113"/>
    </source>
</evidence>
<gene>
    <name evidence="3" type="ORF">PVAG01_05123</name>
</gene>
<dbReference type="PANTHER" id="PTHR15002:SF0">
    <property type="entry name" value="RIBOSOMAL BIOGENESIS PROTEIN LAS1L"/>
    <property type="match status" value="1"/>
</dbReference>
<feature type="compositionally biased region" description="Acidic residues" evidence="2">
    <location>
        <begin position="230"/>
        <end position="243"/>
    </location>
</feature>
<feature type="coiled-coil region" evidence="1">
    <location>
        <begin position="197"/>
        <end position="224"/>
    </location>
</feature>
<dbReference type="Proteomes" id="UP001629113">
    <property type="component" value="Unassembled WGS sequence"/>
</dbReference>
<protein>
    <submittedName>
        <fullName evidence="3">LAS1 protein</fullName>
    </submittedName>
</protein>
<reference evidence="3 4" key="1">
    <citation type="submission" date="2024-06" db="EMBL/GenBank/DDBJ databases">
        <title>Complete genome of Phlyctema vagabunda strain 19-DSS-EL-015.</title>
        <authorList>
            <person name="Fiorenzani C."/>
        </authorList>
    </citation>
    <scope>NUCLEOTIDE SEQUENCE [LARGE SCALE GENOMIC DNA]</scope>
    <source>
        <strain evidence="3 4">19-DSS-EL-015</strain>
    </source>
</reference>
<dbReference type="InterPro" id="IPR007174">
    <property type="entry name" value="Las1"/>
</dbReference>
<proteinExistence type="predicted"/>